<dbReference type="eggNOG" id="ENOG5030GDY">
    <property type="taxonomic scope" value="Bacteria"/>
</dbReference>
<dbReference type="InterPro" id="IPR034660">
    <property type="entry name" value="DinB/YfiT-like"/>
</dbReference>
<evidence type="ECO:0000313" key="1">
    <source>
        <dbReference type="EMBL" id="GAC79863.1"/>
    </source>
</evidence>
<sequence length="217" mass="23062">MSLHDPVSVREWYADSSAAFVDVVDRVPASTLDRPALGEWTMRSLVGHTCRSGFTTIEVYVAAARDRIDAVEGLGDLLDGPAAYFHAALDWVTDQAVITEAGVRAGVGLGDDPFDHAHDLAARGVALVDTLADDDLLLTPVGAISAVDYLATRAFELSVHTLDIVDAAGIEPPVQLPGCARRAAALAASLTRDYDVYTLLRGILGRGEMPDGFTCLR</sequence>
<dbReference type="STRING" id="410332.SAMN04488550_1899"/>
<dbReference type="OrthoDB" id="3292744at2"/>
<comment type="caution">
    <text evidence="1">The sequence shown here is derived from an EMBL/GenBank/DDBJ whole genome shotgun (WGS) entry which is preliminary data.</text>
</comment>
<accession>M3VB93</accession>
<name>M3VB93_GORML</name>
<dbReference type="Gene3D" id="1.20.120.450">
    <property type="entry name" value="dinb family like domain"/>
    <property type="match status" value="1"/>
</dbReference>
<proteinExistence type="predicted"/>
<dbReference type="SUPFAM" id="SSF109854">
    <property type="entry name" value="DinB/YfiT-like putative metalloenzymes"/>
    <property type="match status" value="1"/>
</dbReference>
<reference evidence="1 2" key="1">
    <citation type="submission" date="2013-02" db="EMBL/GenBank/DDBJ databases">
        <title>Whole genome shotgun sequence of Gordonia malaquae NBRC 108250.</title>
        <authorList>
            <person name="Yoshida I."/>
            <person name="Hosoyama A."/>
            <person name="Tsuchikane K."/>
            <person name="Ando Y."/>
            <person name="Baba S."/>
            <person name="Ohji S."/>
            <person name="Hamada M."/>
            <person name="Tamura T."/>
            <person name="Yamazoe A."/>
            <person name="Yamazaki S."/>
            <person name="Fujita N."/>
        </authorList>
    </citation>
    <scope>NUCLEOTIDE SEQUENCE [LARGE SCALE GENOMIC DNA]</scope>
    <source>
        <strain evidence="1 2">NBRC 108250</strain>
    </source>
</reference>
<organism evidence="1 2">
    <name type="scientific">Gordonia malaquae NBRC 108250</name>
    <dbReference type="NCBI Taxonomy" id="1223542"/>
    <lineage>
        <taxon>Bacteria</taxon>
        <taxon>Bacillati</taxon>
        <taxon>Actinomycetota</taxon>
        <taxon>Actinomycetes</taxon>
        <taxon>Mycobacteriales</taxon>
        <taxon>Gordoniaceae</taxon>
        <taxon>Gordonia</taxon>
    </lineage>
</organism>
<dbReference type="EMBL" id="BAOP01000012">
    <property type="protein sequence ID" value="GAC79863.1"/>
    <property type="molecule type" value="Genomic_DNA"/>
</dbReference>
<dbReference type="RefSeq" id="WP_008378461.1">
    <property type="nucleotide sequence ID" value="NZ_BAOP01000012.1"/>
</dbReference>
<gene>
    <name evidence="1" type="ORF">GM1_012_01360</name>
</gene>
<dbReference type="Proteomes" id="UP000035009">
    <property type="component" value="Unassembled WGS sequence"/>
</dbReference>
<keyword evidence="2" id="KW-1185">Reference proteome</keyword>
<dbReference type="AlphaFoldDB" id="M3VB93"/>
<evidence type="ECO:0000313" key="2">
    <source>
        <dbReference type="Proteomes" id="UP000035009"/>
    </source>
</evidence>
<protein>
    <submittedName>
        <fullName evidence="1">Uncharacterized protein</fullName>
    </submittedName>
</protein>